<reference evidence="4 5" key="1">
    <citation type="submission" date="2016-05" db="EMBL/GenBank/DDBJ databases">
        <title>Genomic and physiological characterization of Planctopirus sp. isolated from fresh water lake.</title>
        <authorList>
            <person name="Subhash Y."/>
            <person name="Ramana C."/>
        </authorList>
    </citation>
    <scope>NUCLEOTIDE SEQUENCE [LARGE SCALE GENOMIC DNA]</scope>
    <source>
        <strain evidence="4 5">JC280</strain>
    </source>
</reference>
<organism evidence="4 5">
    <name type="scientific">Planctopirus hydrillae</name>
    <dbReference type="NCBI Taxonomy" id="1841610"/>
    <lineage>
        <taxon>Bacteria</taxon>
        <taxon>Pseudomonadati</taxon>
        <taxon>Planctomycetota</taxon>
        <taxon>Planctomycetia</taxon>
        <taxon>Planctomycetales</taxon>
        <taxon>Planctomycetaceae</taxon>
        <taxon>Planctopirus</taxon>
    </lineage>
</organism>
<protein>
    <submittedName>
        <fullName evidence="4">DNA starvation/stationary phase protection protein Dps</fullName>
    </submittedName>
</protein>
<dbReference type="InterPro" id="IPR008331">
    <property type="entry name" value="Ferritin_DPS_dom"/>
</dbReference>
<dbReference type="NCBIfam" id="NF006975">
    <property type="entry name" value="PRK09448.1"/>
    <property type="match status" value="1"/>
</dbReference>
<dbReference type="PROSITE" id="PS00818">
    <property type="entry name" value="DPS_1"/>
    <property type="match status" value="1"/>
</dbReference>
<accession>A0A1C3EQI5</accession>
<dbReference type="PRINTS" id="PR01346">
    <property type="entry name" value="HELNAPAPROT"/>
</dbReference>
<proteinExistence type="inferred from homology"/>
<sequence>MHPTKNDLPEHVRFAMVELLNSQLAVAIDLALQTKQAHWNVKGPHFMQLHLFFDGLRDLVDGFVDDIAERAVALGGTAYGTTQYVAKATTLPEYSTSITSGKDHLQALVTAFAYFGKAARAAIETADEAGDADTADLFTGISRETDKQLWFLESHLIG</sequence>
<dbReference type="SUPFAM" id="SSF47240">
    <property type="entry name" value="Ferritin-like"/>
    <property type="match status" value="1"/>
</dbReference>
<feature type="domain" description="Ferritin/DPS" evidence="3">
    <location>
        <begin position="18"/>
        <end position="156"/>
    </location>
</feature>
<dbReference type="GO" id="GO:0008199">
    <property type="term" value="F:ferric iron binding"/>
    <property type="evidence" value="ECO:0007669"/>
    <property type="project" value="InterPro"/>
</dbReference>
<dbReference type="CDD" id="cd01043">
    <property type="entry name" value="DPS"/>
    <property type="match status" value="1"/>
</dbReference>
<name>A0A1C3EQI5_9PLAN</name>
<evidence type="ECO:0000259" key="3">
    <source>
        <dbReference type="Pfam" id="PF00210"/>
    </source>
</evidence>
<dbReference type="STRING" id="1841610.A6X21_16860"/>
<dbReference type="PANTHER" id="PTHR42932:SF3">
    <property type="entry name" value="DNA PROTECTION DURING STARVATION PROTEIN"/>
    <property type="match status" value="1"/>
</dbReference>
<dbReference type="Proteomes" id="UP000094828">
    <property type="component" value="Unassembled WGS sequence"/>
</dbReference>
<dbReference type="InterPro" id="IPR002177">
    <property type="entry name" value="DPS_DNA-bd"/>
</dbReference>
<dbReference type="PIRSF" id="PIRSF005900">
    <property type="entry name" value="Dps"/>
    <property type="match status" value="1"/>
</dbReference>
<dbReference type="InterPro" id="IPR023188">
    <property type="entry name" value="DPS_DNA-bd_CS"/>
</dbReference>
<dbReference type="Pfam" id="PF00210">
    <property type="entry name" value="Ferritin"/>
    <property type="match status" value="1"/>
</dbReference>
<dbReference type="Gene3D" id="1.20.1260.10">
    <property type="match status" value="1"/>
</dbReference>
<dbReference type="AlphaFoldDB" id="A0A1C3EQI5"/>
<dbReference type="InterPro" id="IPR009078">
    <property type="entry name" value="Ferritin-like_SF"/>
</dbReference>
<keyword evidence="5" id="KW-1185">Reference proteome</keyword>
<evidence type="ECO:0000313" key="5">
    <source>
        <dbReference type="Proteomes" id="UP000094828"/>
    </source>
</evidence>
<gene>
    <name evidence="4" type="ORF">A6X21_16860</name>
</gene>
<dbReference type="PROSITE" id="PS00819">
    <property type="entry name" value="DPS_2"/>
    <property type="match status" value="1"/>
</dbReference>
<comment type="similarity">
    <text evidence="1 2">Belongs to the Dps family.</text>
</comment>
<dbReference type="PANTHER" id="PTHR42932">
    <property type="entry name" value="GENERAL STRESS PROTEIN 20U"/>
    <property type="match status" value="1"/>
</dbReference>
<evidence type="ECO:0000256" key="2">
    <source>
        <dbReference type="RuleBase" id="RU003875"/>
    </source>
</evidence>
<dbReference type="InterPro" id="IPR012347">
    <property type="entry name" value="Ferritin-like"/>
</dbReference>
<evidence type="ECO:0000313" key="4">
    <source>
        <dbReference type="EMBL" id="ODA35483.1"/>
    </source>
</evidence>
<comment type="caution">
    <text evidence="4">The sequence shown here is derived from an EMBL/GenBank/DDBJ whole genome shotgun (WGS) entry which is preliminary data.</text>
</comment>
<evidence type="ECO:0000256" key="1">
    <source>
        <dbReference type="ARBA" id="ARBA00009497"/>
    </source>
</evidence>
<dbReference type="GO" id="GO:0016722">
    <property type="term" value="F:oxidoreductase activity, acting on metal ions"/>
    <property type="evidence" value="ECO:0007669"/>
    <property type="project" value="InterPro"/>
</dbReference>
<dbReference type="EMBL" id="LYDR01000033">
    <property type="protein sequence ID" value="ODA35483.1"/>
    <property type="molecule type" value="Genomic_DNA"/>
</dbReference>